<keyword evidence="4" id="KW-0067">ATP-binding</keyword>
<dbReference type="Pfam" id="PF03133">
    <property type="entry name" value="TTL"/>
    <property type="match status" value="2"/>
</dbReference>
<dbReference type="Gene3D" id="2.60.40.790">
    <property type="match status" value="1"/>
</dbReference>
<dbReference type="GO" id="GO:0015631">
    <property type="term" value="F:tubulin binding"/>
    <property type="evidence" value="ECO:0007669"/>
    <property type="project" value="TreeGrafter"/>
</dbReference>
<comment type="similarity">
    <text evidence="1">Belongs to the tubulin--tyrosine ligase family.</text>
</comment>
<reference evidence="7 8" key="1">
    <citation type="submission" date="2015-11" db="EMBL/GenBank/DDBJ databases">
        <title>Genomes and virulence difference between two physiological races of Phytophthora nicotianae.</title>
        <authorList>
            <person name="Liu H."/>
            <person name="Ma X."/>
            <person name="Yu H."/>
            <person name="Fang D."/>
            <person name="Li Y."/>
            <person name="Wang X."/>
            <person name="Wang W."/>
            <person name="Dong Y."/>
            <person name="Xiao B."/>
        </authorList>
    </citation>
    <scope>NUCLEOTIDE SEQUENCE [LARGE SCALE GENOMIC DNA]</scope>
    <source>
        <strain evidence="8">race 1</strain>
    </source>
</reference>
<gene>
    <name evidence="7" type="ORF">AM588_10009726</name>
</gene>
<comment type="caution">
    <text evidence="7">The sequence shown here is derived from an EMBL/GenBank/DDBJ whole genome shotgun (WGS) entry which is preliminary data.</text>
</comment>
<evidence type="ECO:0000313" key="8">
    <source>
        <dbReference type="Proteomes" id="UP000054636"/>
    </source>
</evidence>
<dbReference type="PROSITE" id="PS51221">
    <property type="entry name" value="TTL"/>
    <property type="match status" value="1"/>
</dbReference>
<dbReference type="InterPro" id="IPR004344">
    <property type="entry name" value="TTL/TTLL_fam"/>
</dbReference>
<accession>A0A0W8DGZ7</accession>
<proteinExistence type="inferred from homology"/>
<evidence type="ECO:0000259" key="6">
    <source>
        <dbReference type="PROSITE" id="PS51203"/>
    </source>
</evidence>
<dbReference type="InterPro" id="IPR007052">
    <property type="entry name" value="CS_dom"/>
</dbReference>
<dbReference type="CDD" id="cd06467">
    <property type="entry name" value="p23_NUDC_like"/>
    <property type="match status" value="1"/>
</dbReference>
<name>A0A0W8DGZ7_PHYNI</name>
<dbReference type="GO" id="GO:0005524">
    <property type="term" value="F:ATP binding"/>
    <property type="evidence" value="ECO:0007669"/>
    <property type="project" value="UniProtKB-KW"/>
</dbReference>
<feature type="domain" description="CS" evidence="6">
    <location>
        <begin position="13"/>
        <end position="102"/>
    </location>
</feature>
<keyword evidence="2" id="KW-0436">Ligase</keyword>
<dbReference type="SUPFAM" id="SSF56059">
    <property type="entry name" value="Glutathione synthetase ATP-binding domain-like"/>
    <property type="match status" value="1"/>
</dbReference>
<dbReference type="GO" id="GO:0000226">
    <property type="term" value="P:microtubule cytoskeleton organization"/>
    <property type="evidence" value="ECO:0007669"/>
    <property type="project" value="TreeGrafter"/>
</dbReference>
<dbReference type="EMBL" id="LNFP01000220">
    <property type="protein sequence ID" value="KUF95544.1"/>
    <property type="molecule type" value="Genomic_DNA"/>
</dbReference>
<dbReference type="Gene3D" id="3.30.470.20">
    <property type="entry name" value="ATP-grasp fold, B domain"/>
    <property type="match status" value="1"/>
</dbReference>
<dbReference type="Pfam" id="PF04969">
    <property type="entry name" value="CS"/>
    <property type="match status" value="1"/>
</dbReference>
<evidence type="ECO:0000256" key="4">
    <source>
        <dbReference type="ARBA" id="ARBA00022840"/>
    </source>
</evidence>
<dbReference type="GO" id="GO:0036064">
    <property type="term" value="C:ciliary basal body"/>
    <property type="evidence" value="ECO:0007669"/>
    <property type="project" value="TreeGrafter"/>
</dbReference>
<evidence type="ECO:0000256" key="2">
    <source>
        <dbReference type="ARBA" id="ARBA00022598"/>
    </source>
</evidence>
<evidence type="ECO:0000256" key="5">
    <source>
        <dbReference type="ARBA" id="ARBA00030445"/>
    </source>
</evidence>
<evidence type="ECO:0000256" key="3">
    <source>
        <dbReference type="ARBA" id="ARBA00022741"/>
    </source>
</evidence>
<evidence type="ECO:0000256" key="1">
    <source>
        <dbReference type="ARBA" id="ARBA00006820"/>
    </source>
</evidence>
<dbReference type="InterPro" id="IPR008978">
    <property type="entry name" value="HSP20-like_chaperone"/>
</dbReference>
<evidence type="ECO:0000313" key="7">
    <source>
        <dbReference type="EMBL" id="KUF95544.1"/>
    </source>
</evidence>
<dbReference type="PANTHER" id="PTHR12241">
    <property type="entry name" value="TUBULIN POLYGLUTAMYLASE"/>
    <property type="match status" value="1"/>
</dbReference>
<keyword evidence="3" id="KW-0547">Nucleotide-binding</keyword>
<dbReference type="AlphaFoldDB" id="A0A0W8DGZ7"/>
<dbReference type="PANTHER" id="PTHR12241:SF39">
    <property type="entry name" value="TUBULIN POLYGLUTAMYLASE TTLL9-RELATED"/>
    <property type="match status" value="1"/>
</dbReference>
<dbReference type="Proteomes" id="UP000054636">
    <property type="component" value="Unassembled WGS sequence"/>
</dbReference>
<dbReference type="PROSITE" id="PS51203">
    <property type="entry name" value="CS"/>
    <property type="match status" value="1"/>
</dbReference>
<sequence length="373" mass="42804">MATVSQRRVFKHDGRVIYEWEQSMEEVNIFIKPPPGVTAQQIQCDITTNHVTLGLRGATDKFLNHDLASSVVVAESYWMFDSGELNINLQKMKKGFIWPSVFVGHGELCRKDLLIKNLKRAKRQMDKKARSEDATLSELDTTLGSYDFFPVTYILPGEYAIFVEEFKRNQGVWIMKPIGNDIANSFIHLTNVAVQKTSENYNKQLYMMSKHGPERVNKLFYEIQLVIIKSLLRQVVEKIIMNDKHCFELYGYDIMIDENLKPWLLEVNASPSLSANTSSDYQLKCGMLNDMLDIIDLESRYELFKTIFGHIDISQFCECRRPEGVVKEHVGGFDLVYRDGNVVKKNEGCMYTTFLGADWQRTPATRTGGTNST</sequence>
<protein>
    <recommendedName>
        <fullName evidence="5">Tubulin--tyrosine ligase-like protein 9</fullName>
    </recommendedName>
</protein>
<organism evidence="7 8">
    <name type="scientific">Phytophthora nicotianae</name>
    <name type="common">Potato buckeye rot agent</name>
    <name type="synonym">Phytophthora parasitica</name>
    <dbReference type="NCBI Taxonomy" id="4792"/>
    <lineage>
        <taxon>Eukaryota</taxon>
        <taxon>Sar</taxon>
        <taxon>Stramenopiles</taxon>
        <taxon>Oomycota</taxon>
        <taxon>Peronosporomycetes</taxon>
        <taxon>Peronosporales</taxon>
        <taxon>Peronosporaceae</taxon>
        <taxon>Phytophthora</taxon>
    </lineage>
</organism>
<dbReference type="GO" id="GO:0070740">
    <property type="term" value="F:tubulin-glutamic acid ligase activity"/>
    <property type="evidence" value="ECO:0007669"/>
    <property type="project" value="TreeGrafter"/>
</dbReference>
<dbReference type="SUPFAM" id="SSF49764">
    <property type="entry name" value="HSP20-like chaperones"/>
    <property type="match status" value="1"/>
</dbReference>